<dbReference type="EMBL" id="WLCI01000005">
    <property type="protein sequence ID" value="MTB94482.1"/>
    <property type="molecule type" value="Genomic_DNA"/>
</dbReference>
<keyword evidence="2" id="KW-0378">Hydrolase</keyword>
<dbReference type="PANTHER" id="PTHR22642">
    <property type="entry name" value="IMIDAZOLONEPROPIONASE"/>
    <property type="match status" value="1"/>
</dbReference>
<dbReference type="Gene3D" id="3.20.20.140">
    <property type="entry name" value="Metal-dependent hydrolases"/>
    <property type="match status" value="1"/>
</dbReference>
<dbReference type="InterPro" id="IPR013108">
    <property type="entry name" value="Amidohydro_3"/>
</dbReference>
<dbReference type="InterPro" id="IPR033932">
    <property type="entry name" value="YtcJ-like"/>
</dbReference>
<feature type="domain" description="Amidohydrolase 3" evidence="1">
    <location>
        <begin position="57"/>
        <end position="547"/>
    </location>
</feature>
<evidence type="ECO:0000313" key="3">
    <source>
        <dbReference type="Proteomes" id="UP000433406"/>
    </source>
</evidence>
<dbReference type="Proteomes" id="UP000433406">
    <property type="component" value="Unassembled WGS sequence"/>
</dbReference>
<dbReference type="GO" id="GO:0016810">
    <property type="term" value="F:hydrolase activity, acting on carbon-nitrogen (but not peptide) bonds"/>
    <property type="evidence" value="ECO:0007669"/>
    <property type="project" value="InterPro"/>
</dbReference>
<dbReference type="PANTHER" id="PTHR22642:SF2">
    <property type="entry name" value="PROTEIN LONG AFTER FAR-RED 3"/>
    <property type="match status" value="1"/>
</dbReference>
<dbReference type="InterPro" id="IPR032466">
    <property type="entry name" value="Metal_Hydrolase"/>
</dbReference>
<evidence type="ECO:0000259" key="1">
    <source>
        <dbReference type="Pfam" id="PF07969"/>
    </source>
</evidence>
<proteinExistence type="predicted"/>
<organism evidence="2 3">
    <name type="scientific">Nocardioides marmotae</name>
    <dbReference type="NCBI Taxonomy" id="2663857"/>
    <lineage>
        <taxon>Bacteria</taxon>
        <taxon>Bacillati</taxon>
        <taxon>Actinomycetota</taxon>
        <taxon>Actinomycetes</taxon>
        <taxon>Propionibacteriales</taxon>
        <taxon>Nocardioidaceae</taxon>
        <taxon>Nocardioides</taxon>
    </lineage>
</organism>
<keyword evidence="3" id="KW-1185">Reference proteome</keyword>
<evidence type="ECO:0000313" key="2">
    <source>
        <dbReference type="EMBL" id="MTB94482.1"/>
    </source>
</evidence>
<reference evidence="2 3" key="1">
    <citation type="submission" date="2019-10" db="EMBL/GenBank/DDBJ databases">
        <title>Nocardioides novel species isolated from the excrement of Marmot.</title>
        <authorList>
            <person name="Zhang G."/>
        </authorList>
    </citation>
    <scope>NUCLEOTIDE SEQUENCE [LARGE SCALE GENOMIC DNA]</scope>
    <source>
        <strain evidence="3">zg-579</strain>
    </source>
</reference>
<dbReference type="InterPro" id="IPR011059">
    <property type="entry name" value="Metal-dep_hydrolase_composite"/>
</dbReference>
<dbReference type="SUPFAM" id="SSF51338">
    <property type="entry name" value="Composite domain of metallo-dependent hydrolases"/>
    <property type="match status" value="1"/>
</dbReference>
<dbReference type="SUPFAM" id="SSF51556">
    <property type="entry name" value="Metallo-dependent hydrolases"/>
    <property type="match status" value="1"/>
</dbReference>
<dbReference type="RefSeq" id="WP_154614294.1">
    <property type="nucleotide sequence ID" value="NZ_CP053660.1"/>
</dbReference>
<dbReference type="Gene3D" id="3.10.310.70">
    <property type="match status" value="1"/>
</dbReference>
<sequence>MSRARFSGNRTSGLRADLLLTNARVRTLGGPDHDLVASSVAVLHGRVVALEDVPAHRVIDLDGAVVVPGFHDAHNHMAWYGLSLAEVDLRLPSLDHVYAAVAERAAALPPDAWVVGAGYDENKLGGHPDRDALDRAAGGRRVWLKHASGHMCVVSSAVLADLGIAEAAVDVPGGLVVTDPAGRPTGLLQETAQSLLSRLVLPYPVATLVDAIERAGRAYLAEGITSVVEAGVGGGWIGKSPVEVAAYQAARDAGRLPVRVELMVAADVLHPLAAHGEDGLTAGLDLGIRTGLGDDRLRIGPVKVFSDGSLIGHTCALSEDFADTPGSRGYLQDDAEALRARILDAHRSGWRVAAHAIGDAAIDLVLDSYDEAQRRWPRPDVRHRVEHFGVARPDQVARAAALGVVPVPQGRFVGEIGDGMLRALGPGRAGWAYRGRSLLDAGIVVPASSDRPVVDGRPLLGIHDLVNRTTEGGQPLGREEAMTGLEALTAYTLGSAYASHQEHDRGQVLPGRLADLAVLSEDPATIEPSRIRDIEVLRTVLGGEVVHG</sequence>
<gene>
    <name evidence="2" type="ORF">GGQ22_05250</name>
</gene>
<dbReference type="CDD" id="cd01300">
    <property type="entry name" value="YtcJ_like"/>
    <property type="match status" value="1"/>
</dbReference>
<dbReference type="Pfam" id="PF07969">
    <property type="entry name" value="Amidohydro_3"/>
    <property type="match status" value="1"/>
</dbReference>
<dbReference type="Gene3D" id="2.30.40.10">
    <property type="entry name" value="Urease, subunit C, domain 1"/>
    <property type="match status" value="1"/>
</dbReference>
<accession>A0A6I3J5G2</accession>
<protein>
    <submittedName>
        <fullName evidence="2">Amidohydrolase family protein</fullName>
    </submittedName>
</protein>
<comment type="caution">
    <text evidence="2">The sequence shown here is derived from an EMBL/GenBank/DDBJ whole genome shotgun (WGS) entry which is preliminary data.</text>
</comment>
<dbReference type="AlphaFoldDB" id="A0A6I3J5G2"/>
<name>A0A6I3J5G2_9ACTN</name>